<evidence type="ECO:0000313" key="1">
    <source>
        <dbReference type="EMBL" id="CAI6331118.1"/>
    </source>
</evidence>
<dbReference type="EMBL" id="CAOQHR010000002">
    <property type="protein sequence ID" value="CAI6331118.1"/>
    <property type="molecule type" value="Genomic_DNA"/>
</dbReference>
<proteinExistence type="predicted"/>
<accession>A0A9W4XSP1</accession>
<evidence type="ECO:0000313" key="2">
    <source>
        <dbReference type="Proteomes" id="UP001152607"/>
    </source>
</evidence>
<comment type="caution">
    <text evidence="1">The sequence shown here is derived from an EMBL/GenBank/DDBJ whole genome shotgun (WGS) entry which is preliminary data.</text>
</comment>
<organism evidence="1 2">
    <name type="scientific">Periconia digitata</name>
    <dbReference type="NCBI Taxonomy" id="1303443"/>
    <lineage>
        <taxon>Eukaryota</taxon>
        <taxon>Fungi</taxon>
        <taxon>Dikarya</taxon>
        <taxon>Ascomycota</taxon>
        <taxon>Pezizomycotina</taxon>
        <taxon>Dothideomycetes</taxon>
        <taxon>Pleosporomycetidae</taxon>
        <taxon>Pleosporales</taxon>
        <taxon>Massarineae</taxon>
        <taxon>Periconiaceae</taxon>
        <taxon>Periconia</taxon>
    </lineage>
</organism>
<reference evidence="1" key="1">
    <citation type="submission" date="2023-01" db="EMBL/GenBank/DDBJ databases">
        <authorList>
            <person name="Van Ghelder C."/>
            <person name="Rancurel C."/>
        </authorList>
    </citation>
    <scope>NUCLEOTIDE SEQUENCE</scope>
    <source>
        <strain evidence="1">CNCM I-4278</strain>
    </source>
</reference>
<dbReference type="AlphaFoldDB" id="A0A9W4XSP1"/>
<dbReference type="Proteomes" id="UP001152607">
    <property type="component" value="Unassembled WGS sequence"/>
</dbReference>
<name>A0A9W4XSP1_9PLEO</name>
<protein>
    <submittedName>
        <fullName evidence="1">Uncharacterized protein</fullName>
    </submittedName>
</protein>
<keyword evidence="2" id="KW-1185">Reference proteome</keyword>
<sequence length="164" mass="18526">MGMPDVETEDNTLAPPLGRKVAVPAHILTKFQRACDDENNAQEVDYLVSMITVIDALQTKLGTLIDMAILDLAKGQWGDFKSVINQQIHERIEEYVAERIQMGLVEMMIRERIEYMDEDDLIQRACNMAVEELVVDNMKEKLADIMFTPPSKDKEPSTSHGMAA</sequence>
<gene>
    <name evidence="1" type="ORF">PDIGIT_LOCUS4400</name>
</gene>